<evidence type="ECO:0008006" key="3">
    <source>
        <dbReference type="Google" id="ProtNLM"/>
    </source>
</evidence>
<organism evidence="1 2">
    <name type="scientific">Chryseobacterium cucumeris</name>
    <dbReference type="NCBI Taxonomy" id="1813611"/>
    <lineage>
        <taxon>Bacteria</taxon>
        <taxon>Pseudomonadati</taxon>
        <taxon>Bacteroidota</taxon>
        <taxon>Flavobacteriia</taxon>
        <taxon>Flavobacteriales</taxon>
        <taxon>Weeksellaceae</taxon>
        <taxon>Chryseobacterium group</taxon>
        <taxon>Chryseobacterium</taxon>
    </lineage>
</organism>
<evidence type="ECO:0000313" key="2">
    <source>
        <dbReference type="Proteomes" id="UP000281899"/>
    </source>
</evidence>
<comment type="caution">
    <text evidence="1">The sequence shown here is derived from an EMBL/GenBank/DDBJ whole genome shotgun (WGS) entry which is preliminary data.</text>
</comment>
<evidence type="ECO:0000313" key="1">
    <source>
        <dbReference type="EMBL" id="ROH90151.1"/>
    </source>
</evidence>
<reference evidence="1 2" key="1">
    <citation type="submission" date="2018-11" db="EMBL/GenBank/DDBJ databases">
        <title>Proposal to divide the Flavobacteriaceae and reorganize its genera based on Amino Acid Identity values calculated from whole genome sequences.</title>
        <authorList>
            <person name="Nicholson A.C."/>
            <person name="Gulvik C.A."/>
            <person name="Whitney A.M."/>
            <person name="Humrighouse B.W."/>
            <person name="Bell M."/>
            <person name="Holmes B."/>
            <person name="Steigerwalt A."/>
            <person name="Villarma A."/>
            <person name="Sheth M."/>
            <person name="Batra D."/>
            <person name="Pryor J."/>
            <person name="Bernardet J.-F."/>
            <person name="Hugo C."/>
            <person name="Kampfer P."/>
            <person name="Newman J."/>
            <person name="Mcquiston J.R."/>
        </authorList>
    </citation>
    <scope>NUCLEOTIDE SEQUENCE [LARGE SCALE GENOMIC DNA]</scope>
    <source>
        <strain evidence="1 2">G0235</strain>
    </source>
</reference>
<name>A0ABX9X5Z2_9FLAO</name>
<dbReference type="Proteomes" id="UP000281899">
    <property type="component" value="Unassembled WGS sequence"/>
</dbReference>
<dbReference type="EMBL" id="RJTW01000007">
    <property type="protein sequence ID" value="ROH90151.1"/>
    <property type="molecule type" value="Genomic_DNA"/>
</dbReference>
<keyword evidence="2" id="KW-1185">Reference proteome</keyword>
<protein>
    <recommendedName>
        <fullName evidence="3">Transposase</fullName>
    </recommendedName>
</protein>
<accession>A0ABX9X5Z2</accession>
<proteinExistence type="predicted"/>
<sequence>MNGSKRKQRKLSSQKLIAQIYARITQDLQIIKILFHKKEKSQLDVWLFSLIEDRIDSIT</sequence>
<gene>
    <name evidence="1" type="ORF">EGI15_15875</name>
</gene>